<dbReference type="Gene3D" id="3.40.50.1820">
    <property type="entry name" value="alpha/beta hydrolase"/>
    <property type="match status" value="1"/>
</dbReference>
<proteinExistence type="predicted"/>
<accession>A0A372JTV6</accession>
<dbReference type="InterPro" id="IPR000801">
    <property type="entry name" value="Esterase-like"/>
</dbReference>
<protein>
    <submittedName>
        <fullName evidence="1">Esterase family protein</fullName>
    </submittedName>
</protein>
<comment type="caution">
    <text evidence="1">The sequence shown here is derived from an EMBL/GenBank/DDBJ whole genome shotgun (WGS) entry which is preliminary data.</text>
</comment>
<dbReference type="EMBL" id="QURH01000014">
    <property type="protein sequence ID" value="RFU43463.1"/>
    <property type="molecule type" value="Genomic_DNA"/>
</dbReference>
<dbReference type="SUPFAM" id="SSF53474">
    <property type="entry name" value="alpha/beta-Hydrolases"/>
    <property type="match status" value="1"/>
</dbReference>
<name>A0A372JTV6_9ACTN</name>
<dbReference type="RefSeq" id="WP_117355644.1">
    <property type="nucleotide sequence ID" value="NZ_QURH01000014.1"/>
</dbReference>
<dbReference type="InterPro" id="IPR050583">
    <property type="entry name" value="Mycobacterial_A85_antigen"/>
</dbReference>
<gene>
    <name evidence="1" type="ORF">DZF91_01035</name>
</gene>
<dbReference type="InterPro" id="IPR029058">
    <property type="entry name" value="AB_hydrolase_fold"/>
</dbReference>
<dbReference type="PANTHER" id="PTHR48098">
    <property type="entry name" value="ENTEROCHELIN ESTERASE-RELATED"/>
    <property type="match status" value="1"/>
</dbReference>
<keyword evidence="2" id="KW-1185">Reference proteome</keyword>
<evidence type="ECO:0000313" key="1">
    <source>
        <dbReference type="EMBL" id="RFU43463.1"/>
    </source>
</evidence>
<dbReference type="GO" id="GO:0016747">
    <property type="term" value="F:acyltransferase activity, transferring groups other than amino-acyl groups"/>
    <property type="evidence" value="ECO:0007669"/>
    <property type="project" value="TreeGrafter"/>
</dbReference>
<dbReference type="OrthoDB" id="4527292at2"/>
<reference evidence="1 2" key="1">
    <citation type="submission" date="2018-08" db="EMBL/GenBank/DDBJ databases">
        <title>Actinomadura jelena sp. nov., a novel Actinomycete isolated from soil in Chad.</title>
        <authorList>
            <person name="Shi L."/>
        </authorList>
    </citation>
    <scope>NUCLEOTIDE SEQUENCE [LARGE SCALE GENOMIC DNA]</scope>
    <source>
        <strain evidence="1 2">NEAU-G17</strain>
    </source>
</reference>
<dbReference type="Proteomes" id="UP000261811">
    <property type="component" value="Unassembled WGS sequence"/>
</dbReference>
<sequence>MRRHGRLRAGLITGAALAGLAGLAVTSRLLTPLSIAPGGPAPAPAPAADDGATVVGERRRGERVLDLAVRSPVLPSVAHVRLLLPPGWRRGSARTWPVLWLLHGTGGDHASWTGHTDVEELTAGLDVLVVMPDGGPCGLYTDWWNRGTGGPPRWETFHLTELRQILERGYGAGTSRAVAGVGQGGLGALAYAARHRGLFRAAASFSGPLHTLHNEPGGLDVSDLVELAVAVGARGAAWTDVWGDPREQRIVWRQHNPYDLADRLSGVRLHVASGDGAPGPLDPLPASGPDGPAALEALSRALSGDFTGKLKKLGIPVSTHFYRGRQGWAYWRRELHAALPLLLAELAGPGSARAG</sequence>
<organism evidence="1 2">
    <name type="scientific">Actinomadura logoneensis</name>
    <dbReference type="NCBI Taxonomy" id="2293572"/>
    <lineage>
        <taxon>Bacteria</taxon>
        <taxon>Bacillati</taxon>
        <taxon>Actinomycetota</taxon>
        <taxon>Actinomycetes</taxon>
        <taxon>Streptosporangiales</taxon>
        <taxon>Thermomonosporaceae</taxon>
        <taxon>Actinomadura</taxon>
    </lineage>
</organism>
<dbReference type="Pfam" id="PF00756">
    <property type="entry name" value="Esterase"/>
    <property type="match status" value="1"/>
</dbReference>
<dbReference type="PANTHER" id="PTHR48098:SF1">
    <property type="entry name" value="DIACYLGLYCEROL ACYLTRANSFERASE_MYCOLYLTRANSFERASE AG85A"/>
    <property type="match status" value="1"/>
</dbReference>
<evidence type="ECO:0000313" key="2">
    <source>
        <dbReference type="Proteomes" id="UP000261811"/>
    </source>
</evidence>
<dbReference type="AlphaFoldDB" id="A0A372JTV6"/>